<dbReference type="EMBL" id="JAPDRQ010000063">
    <property type="protein sequence ID" value="KAJ9657504.1"/>
    <property type="molecule type" value="Genomic_DNA"/>
</dbReference>
<keyword evidence="2" id="KW-1185">Reference proteome</keyword>
<name>A0ACC3A9T6_9EURO</name>
<reference evidence="1" key="1">
    <citation type="submission" date="2022-10" db="EMBL/GenBank/DDBJ databases">
        <title>Culturing micro-colonial fungi from biological soil crusts in the Mojave desert and describing Neophaeococcomyces mojavensis, and introducing the new genera and species Taxawa tesnikishii.</title>
        <authorList>
            <person name="Kurbessoian T."/>
            <person name="Stajich J.E."/>
        </authorList>
    </citation>
    <scope>NUCLEOTIDE SEQUENCE</scope>
    <source>
        <strain evidence="1">JES_112</strain>
    </source>
</reference>
<dbReference type="Proteomes" id="UP001172386">
    <property type="component" value="Unassembled WGS sequence"/>
</dbReference>
<evidence type="ECO:0000313" key="2">
    <source>
        <dbReference type="Proteomes" id="UP001172386"/>
    </source>
</evidence>
<sequence>MPIGLHKGKDGRRYKLPPGPKGKPIFGSLYTLAAERHDVEYKWLREIAKYGEMTTLQLGSKTWIFLNSHRVVSEIIAKRGSLTNGRSPMPVASGIVSRNGRSLLLPPNGWTERRRVMHHLLNGTALKQYGEWQELESTQLMAEYLFQPHRWYRHHYRYANSVVHRIALGERLVKSGKELQDLQDVVTTFVSSIGVQHSRLVAGAGSASTILTDMAWWAPVKKQIENGTAPPSFVKDVLLNPGSKFQGSDQDAMYVAMQLVETVVTPQEKKARKEVKLICDQDGQLRMPDLSDMERMPYVCATIKELLRWRPIFPLTPDHCLTSDLEFEGYTFPEGIGFVINGIAISDESENSEQFKPERWPDGQKVMSLMEYGSLAVDDVHSDPGLRKKHSEEEALPRSDGMVLLKKKETTPICESIVSSTISMVSAEMAIVVERADTARYDGKPELSQYLWGDPIEFRNTTFSVTKDTTDEMTRRFDWEANGLNRARFEALTKLLRLRYHGQIECPSRFDARTDDDSVFDDVDSTRALTLTDFDPDRLRRVFLDRLAELVANEKGGRHVAATMMVNGQDKVDVFIAKNDKFRPNDVTFLKKTEELLRLIAHGVAYSNAITKRGEVDVGRWTLAQVFEHLGHALTDDQVHNLIGSPDKKARWTRNKLLQEFNKLKSSTWEVHAEMQLLPSYIQAMTTNDLVVRYIGCSKNSCFLCWRFLDLFASIKTRGCHGKLYHLWGLPDLEGVTTAQIQRVVASVRDVEGLVKRQILDREARILKHAKESTVGASSIKTAIPGSEQPSMAKMVLEYLENQRASLLFPSENAEEPKYEEAVGSFVIDEPNNNTVPIAGPCGELDCDKTTTRRCSHCGGPWFCSARCEKIATHSHKFSCNRRPITTADLLENDCYRDLLPEDPKVREDYGFQRCRNRNEETNLFGLYLGVIKDHNISSEELHRWRTEDILVDKIVEVFSKIPKGSRGGYYPWLLRNRHILEGEQQVIRDEDDVSKYIQERYAEARAYLDPADQTKAVEDLTPFAKRYCFFFFSLLLDSKHPPPMGYLDLWYDFGYVVCSDVHAESGVSNCYQQLLLGNKLGRDHFRSLRMEHCTLPDIPTCSFTDFWKAWEAGSLIELFSRYGIDHRFSELQEFLSYPGKSPRPSVWRLKHFLAIEDANVLTIAPEIAAAAIEYGFYPQLDTRTRLDLREFYTRVFRHGLLSREIEEAKRERNMHEMADRWSGDDVSERVKQVLRDVPYIVHERSRATKLHKRR</sequence>
<proteinExistence type="predicted"/>
<accession>A0ACC3A9T6</accession>
<organism evidence="1 2">
    <name type="scientific">Neophaeococcomyces mojaviensis</name>
    <dbReference type="NCBI Taxonomy" id="3383035"/>
    <lineage>
        <taxon>Eukaryota</taxon>
        <taxon>Fungi</taxon>
        <taxon>Dikarya</taxon>
        <taxon>Ascomycota</taxon>
        <taxon>Pezizomycotina</taxon>
        <taxon>Eurotiomycetes</taxon>
        <taxon>Chaetothyriomycetidae</taxon>
        <taxon>Chaetothyriales</taxon>
        <taxon>Chaetothyriales incertae sedis</taxon>
        <taxon>Neophaeococcomyces</taxon>
    </lineage>
</organism>
<comment type="caution">
    <text evidence="1">The sequence shown here is derived from an EMBL/GenBank/DDBJ whole genome shotgun (WGS) entry which is preliminary data.</text>
</comment>
<protein>
    <submittedName>
        <fullName evidence="1">Uncharacterized protein</fullName>
    </submittedName>
</protein>
<gene>
    <name evidence="1" type="ORF">H2198_004265</name>
</gene>
<evidence type="ECO:0000313" key="1">
    <source>
        <dbReference type="EMBL" id="KAJ9657504.1"/>
    </source>
</evidence>